<evidence type="ECO:0000313" key="5">
    <source>
        <dbReference type="Proteomes" id="UP000463931"/>
    </source>
</evidence>
<evidence type="ECO:0000313" key="2">
    <source>
        <dbReference type="EMBL" id="AWZ39690.1"/>
    </source>
</evidence>
<dbReference type="EMBL" id="CP023566">
    <property type="protein sequence ID" value="AWZ39690.1"/>
    <property type="molecule type" value="Genomic_DNA"/>
</dbReference>
<gene>
    <name evidence="2" type="ORF">CPQ89_00895</name>
    <name evidence="3" type="ORF">FEE40_01455</name>
</gene>
<dbReference type="Proteomes" id="UP000463931">
    <property type="component" value="Chromosome"/>
</dbReference>
<dbReference type="EMBL" id="CP040852">
    <property type="protein sequence ID" value="QIA88965.1"/>
    <property type="molecule type" value="Genomic_DNA"/>
</dbReference>
<dbReference type="RefSeq" id="WP_112193304.1">
    <property type="nucleotide sequence ID" value="NZ_CP023566.1"/>
</dbReference>
<accession>A0A2Z4VX64</accession>
<feature type="signal peptide" evidence="1">
    <location>
        <begin position="1"/>
        <end position="26"/>
    </location>
</feature>
<proteinExistence type="predicted"/>
<feature type="chain" id="PRO_5044583752" description="DUF5067 domain-containing protein" evidence="1">
    <location>
        <begin position="27"/>
        <end position="178"/>
    </location>
</feature>
<keyword evidence="1" id="KW-0732">Signal</keyword>
<name>A0A2Z4VX64_9LACO</name>
<evidence type="ECO:0000256" key="1">
    <source>
        <dbReference type="SAM" id="SignalP"/>
    </source>
</evidence>
<sequence length="178" mass="20453">MKRIYIILISLSMAVIFSLLNTTVLADSPTEVKVDKVIEHGVDKYVIESYQIYNDLPVSYKDDTRSHTKYARYLVLTIEWTPGVDQEKMLLVLENGASWSENINDSPRMEQTALNKLHLTALGKTGEKKFKKGKVYRMRMGYVIRPNSGVKYLVHDGKKMKRFVLLKPKTKDGILVNK</sequence>
<evidence type="ECO:0000313" key="3">
    <source>
        <dbReference type="EMBL" id="QIA88965.1"/>
    </source>
</evidence>
<reference evidence="2 4" key="1">
    <citation type="submission" date="2017-09" db="EMBL/GenBank/DDBJ databases">
        <title>Predominant Lactobacillus spp. isolated from feces of mice subjected to short-term calorie restriction.</title>
        <authorList>
            <person name="Zhang C."/>
            <person name="Zhao L."/>
            <person name="Pan F."/>
        </authorList>
    </citation>
    <scope>NUCLEOTIDE SEQUENCE [LARGE SCALE GENOMIC DNA]</scope>
    <source>
        <strain evidence="2 4">CR141</strain>
    </source>
</reference>
<dbReference type="AlphaFoldDB" id="A0A2Z4VX64"/>
<protein>
    <recommendedName>
        <fullName evidence="6">DUF5067 domain-containing protein</fullName>
    </recommendedName>
</protein>
<dbReference type="Proteomes" id="UP000250143">
    <property type="component" value="Chromosome"/>
</dbReference>
<keyword evidence="4" id="KW-1185">Reference proteome</keyword>
<reference evidence="3 5" key="2">
    <citation type="journal article" date="2019" name="Nat. Med.">
        <title>Preventing dysbiosis of the neonatal mouse intestinal microbiome protects against late-onset sepsis.</title>
        <authorList>
            <person name="Singer J.R."/>
            <person name="Blosser E.G."/>
            <person name="Zindl C.L."/>
            <person name="Silberger D.J."/>
            <person name="Conlan S."/>
            <person name="Laufer V.A."/>
            <person name="DiToro D."/>
            <person name="Deming C."/>
            <person name="Kumar R."/>
            <person name="Morrow C.D."/>
            <person name="Segre J.A."/>
            <person name="Gray M.J."/>
            <person name="Randolph D.A."/>
            <person name="Weaver C.T."/>
        </authorList>
    </citation>
    <scope>NUCLEOTIDE SEQUENCE [LARGE SCALE GENOMIC DNA]</scope>
    <source>
        <strain evidence="3 5">V10</strain>
    </source>
</reference>
<organism evidence="3 5">
    <name type="scientific">Ligilactobacillus murinus</name>
    <dbReference type="NCBI Taxonomy" id="1622"/>
    <lineage>
        <taxon>Bacteria</taxon>
        <taxon>Bacillati</taxon>
        <taxon>Bacillota</taxon>
        <taxon>Bacilli</taxon>
        <taxon>Lactobacillales</taxon>
        <taxon>Lactobacillaceae</taxon>
        <taxon>Ligilactobacillus</taxon>
    </lineage>
</organism>
<evidence type="ECO:0000313" key="4">
    <source>
        <dbReference type="Proteomes" id="UP000250143"/>
    </source>
</evidence>
<evidence type="ECO:0008006" key="6">
    <source>
        <dbReference type="Google" id="ProtNLM"/>
    </source>
</evidence>